<accession>A0A4Y8TB09</accession>
<sequence length="781" mass="88484">MANESPILLEVGNFLEEGVPIINEGIKKAHAAMQPIATDRMQNNAVTFDKIKNPFAKLLHEDSITIDFKKMKIVVSSGKNYVLNESYYLTFQETTVDIGPLNLNGNNYNMYRLYIDLSDSTLKIQKANDVIGNNLTIAYIYQTNVIGNENGIRIVDRDGLDKFNYRVPDSVIEIRKMKNPLVKILHADCIEIDYSTKKINLLQDLYVYLEGNHTKVVNKADFTPIDFSNFPVNNTDFNSYVLYVDFSTNQLKFSQIHNAKGKNLVLTRVYQNTVYDNSEGIRVIDKDGQLVSKSKKNEGHDLGYLYIPNKINIDTSAKTVTVDESQYVIFTNTSYNVPVQSINYKEGGVSYLKKLYVNKENGKLVVSEHGENARGNLALICMWYGSGTNVNVIAPFGNEQRIKIDGYKWEDRTGTGGYNWATNKFVLPKNLYLLKGVPYSISSQNFCYNKFTDNDKLMFELVTPNSQESFEVTGEIYSPVDVNLNTQIVGIYNGDLNNALQKNINLRFADPLNKTKKDPNVLCIGDSITEANVPYLVKWWLQKFGFTPKMLGTIDVGHSNFGYGIEGGAPKEKGEGRGGWRLTDFTGATKRTDGSIYLKSNNPFWNSETQKFDFGYYMRKNGFSKVDYVVIMLGTNDIGGYHVEKETENIGTPTLEEILAYMPIEFKKMIDSIREFDPNIKIGLNPPVPAGQNDSFNSKVMKYTEMMQYHFDEKIPNVYCLGSYLANGKLSGKTWASNQLTQVDPYNETKRGQISWDVHDAGNNQMLNTLWTASWIINQLV</sequence>
<dbReference type="EMBL" id="SCLP01000002">
    <property type="protein sequence ID" value="TFF47920.1"/>
    <property type="molecule type" value="Genomic_DNA"/>
</dbReference>
<evidence type="ECO:0000313" key="1">
    <source>
        <dbReference type="EMBL" id="TFF47920.1"/>
    </source>
</evidence>
<dbReference type="AlphaFoldDB" id="A0A4Y8TB09"/>
<dbReference type="Proteomes" id="UP000297630">
    <property type="component" value="Unassembled WGS sequence"/>
</dbReference>
<dbReference type="RefSeq" id="WP_046946949.1">
    <property type="nucleotide sequence ID" value="NZ_SCLP01000002.1"/>
</dbReference>
<dbReference type="SUPFAM" id="SSF52266">
    <property type="entry name" value="SGNH hydrolase"/>
    <property type="match status" value="1"/>
</dbReference>
<proteinExistence type="predicted"/>
<name>A0A4Y8TB09_BACTU</name>
<dbReference type="GO" id="GO:0016787">
    <property type="term" value="F:hydrolase activity"/>
    <property type="evidence" value="ECO:0007669"/>
    <property type="project" value="UniProtKB-KW"/>
</dbReference>
<organism evidence="1 2">
    <name type="scientific">Bacillus thuringiensis</name>
    <dbReference type="NCBI Taxonomy" id="1428"/>
    <lineage>
        <taxon>Bacteria</taxon>
        <taxon>Bacillati</taxon>
        <taxon>Bacillota</taxon>
        <taxon>Bacilli</taxon>
        <taxon>Bacillales</taxon>
        <taxon>Bacillaceae</taxon>
        <taxon>Bacillus</taxon>
        <taxon>Bacillus cereus group</taxon>
    </lineage>
</organism>
<comment type="caution">
    <text evidence="1">The sequence shown here is derived from an EMBL/GenBank/DDBJ whole genome shotgun (WGS) entry which is preliminary data.</text>
</comment>
<dbReference type="InterPro" id="IPR036514">
    <property type="entry name" value="SGNH_hydro_sf"/>
</dbReference>
<protein>
    <submittedName>
        <fullName evidence="1">SGNH/GDSL hydrolase family protein</fullName>
    </submittedName>
</protein>
<dbReference type="Gene3D" id="3.40.50.1110">
    <property type="entry name" value="SGNH hydrolase"/>
    <property type="match status" value="1"/>
</dbReference>
<keyword evidence="1" id="KW-0378">Hydrolase</keyword>
<evidence type="ECO:0000313" key="2">
    <source>
        <dbReference type="Proteomes" id="UP000297630"/>
    </source>
</evidence>
<gene>
    <name evidence="1" type="ORF">EQ803_06510</name>
</gene>
<reference evidence="1 2" key="1">
    <citation type="submission" date="2019-01" db="EMBL/GenBank/DDBJ databases">
        <title>Draft genome sequence of Bacillus sp. DPC6431.</title>
        <authorList>
            <person name="Arbulu S."/>
            <person name="Murphy K."/>
            <person name="O'Sullivan O."/>
            <person name="Rea M.C."/>
            <person name="Hill C."/>
            <person name="Ross R.P."/>
        </authorList>
    </citation>
    <scope>NUCLEOTIDE SEQUENCE [LARGE SCALE GENOMIC DNA]</scope>
    <source>
        <strain evidence="1 2">DPC6431</strain>
    </source>
</reference>